<gene>
    <name evidence="1" type="ORF">AYO20_06874</name>
</gene>
<dbReference type="InterPro" id="IPR036396">
    <property type="entry name" value="Cyt_P450_sf"/>
</dbReference>
<dbReference type="Pfam" id="PF00067">
    <property type="entry name" value="p450"/>
    <property type="match status" value="1"/>
</dbReference>
<reference evidence="1 2" key="1">
    <citation type="submission" date="2016-03" db="EMBL/GenBank/DDBJ databases">
        <title>The draft genome sequence of Fonsecaea nubica causative agent of cutaneous subcutaneous infection in human host.</title>
        <authorList>
            <person name="Costa F."/>
            <person name="Sybren D.H."/>
            <person name="Raittz R.T."/>
            <person name="Weiss V.A."/>
            <person name="Leao A.C."/>
            <person name="Gomes R."/>
            <person name="De Souza E.M."/>
            <person name="Pedrosa F.O."/>
            <person name="Steffens M.B."/>
            <person name="Bombassaro A."/>
            <person name="Tadra-Sfeir M.Z."/>
            <person name="Moreno L.F."/>
            <person name="Najafzadeh M.J."/>
            <person name="Felipe M.S."/>
            <person name="Teixeira M."/>
            <person name="Sun J."/>
            <person name="Xi L."/>
            <person name="Castro M.A."/>
            <person name="Vicente V.A."/>
        </authorList>
    </citation>
    <scope>NUCLEOTIDE SEQUENCE [LARGE SCALE GENOMIC DNA]</scope>
    <source>
        <strain evidence="1 2">CBS 269.64</strain>
    </source>
</reference>
<evidence type="ECO:0000313" key="1">
    <source>
        <dbReference type="EMBL" id="OAL33863.1"/>
    </source>
</evidence>
<dbReference type="GO" id="GO:0004497">
    <property type="term" value="F:monooxygenase activity"/>
    <property type="evidence" value="ECO:0007669"/>
    <property type="project" value="InterPro"/>
</dbReference>
<dbReference type="RefSeq" id="XP_022498875.1">
    <property type="nucleotide sequence ID" value="XM_022645162.1"/>
</dbReference>
<dbReference type="Proteomes" id="UP000185904">
    <property type="component" value="Unassembled WGS sequence"/>
</dbReference>
<keyword evidence="2" id="KW-1185">Reference proteome</keyword>
<dbReference type="GO" id="GO:0016705">
    <property type="term" value="F:oxidoreductase activity, acting on paired donors, with incorporation or reduction of molecular oxygen"/>
    <property type="evidence" value="ECO:0007669"/>
    <property type="project" value="InterPro"/>
</dbReference>
<dbReference type="GeneID" id="34590287"/>
<dbReference type="EMBL" id="LVCJ01000045">
    <property type="protein sequence ID" value="OAL33863.1"/>
    <property type="molecule type" value="Genomic_DNA"/>
</dbReference>
<dbReference type="PANTHER" id="PTHR24305">
    <property type="entry name" value="CYTOCHROME P450"/>
    <property type="match status" value="1"/>
</dbReference>
<dbReference type="Gene3D" id="1.10.630.10">
    <property type="entry name" value="Cytochrome P450"/>
    <property type="match status" value="1"/>
</dbReference>
<dbReference type="InterPro" id="IPR050121">
    <property type="entry name" value="Cytochrome_P450_monoxygenase"/>
</dbReference>
<dbReference type="GO" id="GO:0020037">
    <property type="term" value="F:heme binding"/>
    <property type="evidence" value="ECO:0007669"/>
    <property type="project" value="InterPro"/>
</dbReference>
<evidence type="ECO:0000313" key="2">
    <source>
        <dbReference type="Proteomes" id="UP000185904"/>
    </source>
</evidence>
<comment type="caution">
    <text evidence="1">The sequence shown here is derived from an EMBL/GenBank/DDBJ whole genome shotgun (WGS) entry which is preliminary data.</text>
</comment>
<proteinExistence type="predicted"/>
<organism evidence="1 2">
    <name type="scientific">Fonsecaea nubica</name>
    <dbReference type="NCBI Taxonomy" id="856822"/>
    <lineage>
        <taxon>Eukaryota</taxon>
        <taxon>Fungi</taxon>
        <taxon>Dikarya</taxon>
        <taxon>Ascomycota</taxon>
        <taxon>Pezizomycotina</taxon>
        <taxon>Eurotiomycetes</taxon>
        <taxon>Chaetothyriomycetidae</taxon>
        <taxon>Chaetothyriales</taxon>
        <taxon>Herpotrichiellaceae</taxon>
        <taxon>Fonsecaea</taxon>
    </lineage>
</organism>
<dbReference type="OrthoDB" id="3934656at2759"/>
<sequence>MGSWPSANYEVEADSYDAGSPARIGPSLLVTDDPELLRHMSAPRANHIFSERDERRHAEMRSKTIGAVNPPELYAFPVTLVLMVLIVLTGDKYSGKEVDALESDIDENLQRLLALIRRQYNGKPLDMSLVASFFTLDVLSQIAFGDAFGFFAAKRDLYNLNEIANQFFKPADAETMGSERHRDEFGQGRIIGIAQKAVAERYRPGAKVKRDILGHVAKGLSQTQVEAESHLQIIAGSDSTSSALRITMMLLIGSPVASQKLVTEIDRAVANGKISCQIVRCSEAAELEYLSACIWEGIRMFPPLFGLLSNLAPPEGGTVNGVFFPPGTEVAFCCEGVGRRTDVFGADADLYRPDRWLQPDPEVKARYLRTADLTFGSGRLACLGKSIAMMEVHKAFVGAASGLRTGPRGSNQGC</sequence>
<dbReference type="PRINTS" id="PR00385">
    <property type="entry name" value="P450"/>
</dbReference>
<dbReference type="GO" id="GO:0005506">
    <property type="term" value="F:iron ion binding"/>
    <property type="evidence" value="ECO:0007669"/>
    <property type="project" value="InterPro"/>
</dbReference>
<accession>A0A178CXT6</accession>
<dbReference type="AlphaFoldDB" id="A0A178CXT6"/>
<name>A0A178CXT6_9EURO</name>
<protein>
    <submittedName>
        <fullName evidence="1">Uncharacterized protein</fullName>
    </submittedName>
</protein>
<dbReference type="SUPFAM" id="SSF48264">
    <property type="entry name" value="Cytochrome P450"/>
    <property type="match status" value="1"/>
</dbReference>
<dbReference type="PANTHER" id="PTHR24305:SF168">
    <property type="entry name" value="P450, PUTATIVE (EUROFUNG)-RELATED"/>
    <property type="match status" value="1"/>
</dbReference>
<dbReference type="InterPro" id="IPR001128">
    <property type="entry name" value="Cyt_P450"/>
</dbReference>